<dbReference type="PANTHER" id="PTHR43105:SF10">
    <property type="entry name" value="NADH-QUINONE OXIDOREDUCTASE SUBUNIT G"/>
    <property type="match status" value="1"/>
</dbReference>
<name>A0A517NYK3_9BACT</name>
<evidence type="ECO:0000256" key="1">
    <source>
        <dbReference type="ARBA" id="ARBA00022723"/>
    </source>
</evidence>
<dbReference type="Pfam" id="PF18465">
    <property type="entry name" value="Rieske_3"/>
    <property type="match status" value="1"/>
</dbReference>
<keyword evidence="7" id="KW-0560">Oxidoreductase</keyword>
<dbReference type="NCBIfam" id="TIGR02693">
    <property type="entry name" value="arsenite_ox_L"/>
    <property type="match status" value="1"/>
</dbReference>
<dbReference type="InterPro" id="IPR050123">
    <property type="entry name" value="Prok_molybdopt-oxidoreductase"/>
</dbReference>
<dbReference type="Gene3D" id="3.40.50.740">
    <property type="match status" value="1"/>
</dbReference>
<dbReference type="GO" id="GO:0046872">
    <property type="term" value="F:metal ion binding"/>
    <property type="evidence" value="ECO:0007669"/>
    <property type="project" value="UniProtKB-KW"/>
</dbReference>
<organism evidence="7 8">
    <name type="scientific">Stieleria marina</name>
    <dbReference type="NCBI Taxonomy" id="1930275"/>
    <lineage>
        <taxon>Bacteria</taxon>
        <taxon>Pseudomonadati</taxon>
        <taxon>Planctomycetota</taxon>
        <taxon>Planctomycetia</taxon>
        <taxon>Pirellulales</taxon>
        <taxon>Pirellulaceae</taxon>
        <taxon>Stieleria</taxon>
    </lineage>
</organism>
<dbReference type="GO" id="GO:0003954">
    <property type="term" value="F:NADH dehydrogenase activity"/>
    <property type="evidence" value="ECO:0007669"/>
    <property type="project" value="TreeGrafter"/>
</dbReference>
<keyword evidence="1" id="KW-0479">Metal-binding</keyword>
<protein>
    <submittedName>
        <fullName evidence="7">Arsenite oxidase subunit AioA</fullName>
        <ecNumber evidence="7">1.20.9.1</ecNumber>
    </submittedName>
</protein>
<dbReference type="GO" id="GO:0050611">
    <property type="term" value="F:arsenate reductase (azurin) activity"/>
    <property type="evidence" value="ECO:0007669"/>
    <property type="project" value="UniProtKB-EC"/>
</dbReference>
<dbReference type="GO" id="GO:0022904">
    <property type="term" value="P:respiratory electron transport chain"/>
    <property type="evidence" value="ECO:0007669"/>
    <property type="project" value="TreeGrafter"/>
</dbReference>
<evidence type="ECO:0000256" key="2">
    <source>
        <dbReference type="ARBA" id="ARBA00023004"/>
    </source>
</evidence>
<keyword evidence="2" id="KW-0408">Iron</keyword>
<feature type="domain" description="Molybdopterin oxidoreductase" evidence="4">
    <location>
        <begin position="123"/>
        <end position="592"/>
    </location>
</feature>
<evidence type="ECO:0000259" key="4">
    <source>
        <dbReference type="Pfam" id="PF00384"/>
    </source>
</evidence>
<proteinExistence type="predicted"/>
<dbReference type="EMBL" id="CP036526">
    <property type="protein sequence ID" value="QDT12202.1"/>
    <property type="molecule type" value="Genomic_DNA"/>
</dbReference>
<feature type="domain" description="Arsenite oxidase subunit AioA/Iodate reductase subunit IdrA 3Fe-4S cluster" evidence="6">
    <location>
        <begin position="25"/>
        <end position="120"/>
    </location>
</feature>
<dbReference type="AlphaFoldDB" id="A0A517NYK3"/>
<dbReference type="GO" id="GO:0043546">
    <property type="term" value="F:molybdopterin cofactor binding"/>
    <property type="evidence" value="ECO:0007669"/>
    <property type="project" value="InterPro"/>
</dbReference>
<keyword evidence="8" id="KW-1185">Reference proteome</keyword>
<dbReference type="Gene3D" id="3.30.200.200">
    <property type="match status" value="1"/>
</dbReference>
<dbReference type="InterPro" id="IPR041632">
    <property type="entry name" value="AioA/IdrA_3Fe-4S"/>
</dbReference>
<dbReference type="RefSeq" id="WP_145419915.1">
    <property type="nucleotide sequence ID" value="NZ_CP036526.1"/>
</dbReference>
<evidence type="ECO:0000259" key="5">
    <source>
        <dbReference type="Pfam" id="PF01568"/>
    </source>
</evidence>
<dbReference type="EC" id="1.20.9.1" evidence="7"/>
<dbReference type="Proteomes" id="UP000319817">
    <property type="component" value="Chromosome"/>
</dbReference>
<reference evidence="7 8" key="1">
    <citation type="submission" date="2019-02" db="EMBL/GenBank/DDBJ databases">
        <title>Deep-cultivation of Planctomycetes and their phenomic and genomic characterization uncovers novel biology.</title>
        <authorList>
            <person name="Wiegand S."/>
            <person name="Jogler M."/>
            <person name="Boedeker C."/>
            <person name="Pinto D."/>
            <person name="Vollmers J."/>
            <person name="Rivas-Marin E."/>
            <person name="Kohn T."/>
            <person name="Peeters S.H."/>
            <person name="Heuer A."/>
            <person name="Rast P."/>
            <person name="Oberbeckmann S."/>
            <person name="Bunk B."/>
            <person name="Jeske O."/>
            <person name="Meyerdierks A."/>
            <person name="Storesund J.E."/>
            <person name="Kallscheuer N."/>
            <person name="Luecker S."/>
            <person name="Lage O.M."/>
            <person name="Pohl T."/>
            <person name="Merkel B.J."/>
            <person name="Hornburger P."/>
            <person name="Mueller R.-W."/>
            <person name="Bruemmer F."/>
            <person name="Labrenz M."/>
            <person name="Spormann A.M."/>
            <person name="Op den Camp H."/>
            <person name="Overmann J."/>
            <person name="Amann R."/>
            <person name="Jetten M.S.M."/>
            <person name="Mascher T."/>
            <person name="Medema M.H."/>
            <person name="Devos D.P."/>
            <person name="Kaster A.-K."/>
            <person name="Ovreas L."/>
            <person name="Rohde M."/>
            <person name="Galperin M.Y."/>
            <person name="Jogler C."/>
        </authorList>
    </citation>
    <scope>NUCLEOTIDE SEQUENCE [LARGE SCALE GENOMIC DNA]</scope>
    <source>
        <strain evidence="7 8">K23_9</strain>
    </source>
</reference>
<evidence type="ECO:0000313" key="8">
    <source>
        <dbReference type="Proteomes" id="UP000319817"/>
    </source>
</evidence>
<accession>A0A517NYK3</accession>
<dbReference type="Gene3D" id="3.40.228.10">
    <property type="entry name" value="Dimethylsulfoxide Reductase, domain 2"/>
    <property type="match status" value="1"/>
</dbReference>
<dbReference type="SUPFAM" id="SSF50692">
    <property type="entry name" value="ADC-like"/>
    <property type="match status" value="1"/>
</dbReference>
<dbReference type="PANTHER" id="PTHR43105">
    <property type="entry name" value="RESPIRATORY NITRATE REDUCTASE"/>
    <property type="match status" value="1"/>
</dbReference>
<gene>
    <name evidence="7" type="primary">aioA</name>
    <name evidence="7" type="ORF">K239x_42110</name>
</gene>
<dbReference type="OrthoDB" id="9805142at2"/>
<dbReference type="InterPro" id="IPR006656">
    <property type="entry name" value="Mopterin_OxRdtase"/>
</dbReference>
<dbReference type="InterPro" id="IPR009010">
    <property type="entry name" value="Asp_de-COase-like_dom_sf"/>
</dbReference>
<evidence type="ECO:0000259" key="6">
    <source>
        <dbReference type="Pfam" id="PF18465"/>
    </source>
</evidence>
<evidence type="ECO:0000256" key="3">
    <source>
        <dbReference type="ARBA" id="ARBA00023014"/>
    </source>
</evidence>
<dbReference type="GO" id="GO:0051536">
    <property type="term" value="F:iron-sulfur cluster binding"/>
    <property type="evidence" value="ECO:0007669"/>
    <property type="project" value="UniProtKB-KW"/>
</dbReference>
<dbReference type="Gene3D" id="2.40.40.20">
    <property type="match status" value="1"/>
</dbReference>
<feature type="domain" description="Molybdopterin dinucleotide-binding" evidence="5">
    <location>
        <begin position="739"/>
        <end position="794"/>
    </location>
</feature>
<keyword evidence="3" id="KW-0411">Iron-sulfur</keyword>
<dbReference type="InterPro" id="IPR014066">
    <property type="entry name" value="AioA/IdrA_lsu"/>
</dbReference>
<dbReference type="GO" id="GO:0016020">
    <property type="term" value="C:membrane"/>
    <property type="evidence" value="ECO:0007669"/>
    <property type="project" value="TreeGrafter"/>
</dbReference>
<dbReference type="Pfam" id="PF00384">
    <property type="entry name" value="Molybdopterin"/>
    <property type="match status" value="1"/>
</dbReference>
<evidence type="ECO:0000313" key="7">
    <source>
        <dbReference type="EMBL" id="QDT12202.1"/>
    </source>
</evidence>
<dbReference type="InterPro" id="IPR006657">
    <property type="entry name" value="MoPterin_dinucl-bd_dom"/>
</dbReference>
<dbReference type="Pfam" id="PF01568">
    <property type="entry name" value="Molydop_binding"/>
    <property type="match status" value="1"/>
</dbReference>
<sequence length="903" mass="101028">MADKPKSPTAVPLPPADANVHTTVCDYCVVGCGYKVYTWPEGTQGGPTAKENALGADFPVQELSGQWLSPNAHSECMVDGRKHHVAIVADTDLKVVNKNGNHSVRGGCLSKKVYSPDGTTADRLKTPMMRIGGELKPVSWEMAIDVMAQVSQYIIDKHGVNAWGMKTFSYQYFENTYAISKLAFESIKTPAYAPHDKPGPGNDTAGIDDAGFNPFSASYDDWGKAEVLFISGSDPYESKTVVFTDWMMKGDKKIIMVMPRKTTGAAWAEKNGGLFLPIIPGTDTVLHLALARIIVENGWQDQEFIEKFVASRWEIDSGFGRGTRNTPWQWRTTWGKLGASFEQYKEWILSQEMGELDRAAEITGIDADLIRKAAEMIAKPIDGQHPKTSFALEKGNYWSNNYLNTASYAALAAICGAGNREGRVVSRLGGHQRGWMGAASYPRIYSPEKGPGRRKKEIDLDRWVEAGKLRFAWVIGTTWCQAMAASKELMNSFKAMTFESEHQIAKADVDHAVDVLKKRVDDGGMFVVHQDIYMRGPMGTDFADIVLPAATWGEEDFTRCNGERRLRLYSKFCDAPGEAKPDWWIIAQFAKKMGFKDYDWKDSNDVFEQAARFGRKGVLNYHPLVYYAQKCGKRGHELLKEMGTHGIQTPVRYREALTESDEYKDYAGHYDDPNVVGAIVGTKRLHDPEMDMGVPEGPTLHMKWMSAFGSHSGKAVLHKTPWDLFGDFYDRIKPTGDELWVTCGRINEIWQTMFDDSRRDYIKQRWPEQCIEIHPDDAKRFGIESGDEVLVTNDDVLIQTSGFVAVHSDEASFTSLEKNGHIRIGKGEMKAVAIVTDAVRQGVMWTNALIPGSPANSLVHRVPDPITNRYRFKLGKGKIRKTGESPYKSEFERLTFASRTALP</sequence>
<dbReference type="SUPFAM" id="SSF53706">
    <property type="entry name" value="Formate dehydrogenase/DMSO reductase, domains 1-3"/>
    <property type="match status" value="1"/>
</dbReference>